<dbReference type="GO" id="GO:0016757">
    <property type="term" value="F:glycosyltransferase activity"/>
    <property type="evidence" value="ECO:0007669"/>
    <property type="project" value="InterPro"/>
</dbReference>
<protein>
    <submittedName>
        <fullName evidence="3">Glycosyltransferase involved in cell wall biosynthesis</fullName>
    </submittedName>
</protein>
<accession>A0A841GQI7</accession>
<feature type="domain" description="Glycosyl transferase family 1" evidence="1">
    <location>
        <begin position="189"/>
        <end position="341"/>
    </location>
</feature>
<dbReference type="EMBL" id="JACHIA010000003">
    <property type="protein sequence ID" value="MBB6069752.1"/>
    <property type="molecule type" value="Genomic_DNA"/>
</dbReference>
<proteinExistence type="predicted"/>
<dbReference type="PANTHER" id="PTHR12526:SF618">
    <property type="entry name" value="GLYCOSYLTRANSFERASE, FAMILY 4"/>
    <property type="match status" value="1"/>
</dbReference>
<comment type="caution">
    <text evidence="3">The sequence shown here is derived from an EMBL/GenBank/DDBJ whole genome shotgun (WGS) entry which is preliminary data.</text>
</comment>
<dbReference type="PANTHER" id="PTHR12526">
    <property type="entry name" value="GLYCOSYLTRANSFERASE"/>
    <property type="match status" value="1"/>
</dbReference>
<reference evidence="3 4" key="1">
    <citation type="submission" date="2020-08" db="EMBL/GenBank/DDBJ databases">
        <title>Genomic Encyclopedia of Type Strains, Phase IV (KMG-IV): sequencing the most valuable type-strain genomes for metagenomic binning, comparative biology and taxonomic classification.</title>
        <authorList>
            <person name="Goeker M."/>
        </authorList>
    </citation>
    <scope>NUCLEOTIDE SEQUENCE [LARGE SCALE GENOMIC DNA]</scope>
    <source>
        <strain evidence="3 4">DSM 29007</strain>
    </source>
</reference>
<dbReference type="Gene3D" id="3.40.50.2000">
    <property type="entry name" value="Glycogen Phosphorylase B"/>
    <property type="match status" value="2"/>
</dbReference>
<name>A0A841GQI7_9BACT</name>
<organism evidence="3 4">
    <name type="scientific">Longimicrobium terrae</name>
    <dbReference type="NCBI Taxonomy" id="1639882"/>
    <lineage>
        <taxon>Bacteria</taxon>
        <taxon>Pseudomonadati</taxon>
        <taxon>Gemmatimonadota</taxon>
        <taxon>Longimicrobiia</taxon>
        <taxon>Longimicrobiales</taxon>
        <taxon>Longimicrobiaceae</taxon>
        <taxon>Longimicrobium</taxon>
    </lineage>
</organism>
<evidence type="ECO:0000259" key="1">
    <source>
        <dbReference type="Pfam" id="PF00534"/>
    </source>
</evidence>
<feature type="domain" description="Glycosyltransferase subfamily 4-like N-terminal" evidence="2">
    <location>
        <begin position="17"/>
        <end position="176"/>
    </location>
</feature>
<dbReference type="CDD" id="cd03801">
    <property type="entry name" value="GT4_PimA-like"/>
    <property type="match status" value="1"/>
</dbReference>
<dbReference type="Pfam" id="PF13439">
    <property type="entry name" value="Glyco_transf_4"/>
    <property type="match status" value="1"/>
</dbReference>
<sequence>MKILVLNWQDLANPQSGGAETHLHEIFGRLARRGHTVHALVSGWPGAAPAAETDGMRIHRTGGRNTFSLAAPAFYRRHLANDAWDVVVEDLNKVPLFTPLWVRRPLVLLVHHLFGATAFREASAPFAAATWLLERPIPAVYRGLPTQAVSESTADDLVARGLRRDDISVIHNGVDLGFFTPDPAIARTPRPSFVYVGRLKKYKRVDLVIDGLHRVRQRGVDATLRIAGRGSEEAELRAQVERLGLGDAVRFEGFVSEEQKRDLLRTSWAAVLASPKEGWGITNIEAGACGTPAVAADSPGLRESVIHDRTGLLVPYGDADKLADALASLARDPARVESLGSGAHAFAQTLSWDRAAERTEAHLQAAASAKQ</sequence>
<dbReference type="RefSeq" id="WP_170036112.1">
    <property type="nucleotide sequence ID" value="NZ_JABDTL010000002.1"/>
</dbReference>
<dbReference type="AlphaFoldDB" id="A0A841GQI7"/>
<evidence type="ECO:0000259" key="2">
    <source>
        <dbReference type="Pfam" id="PF13439"/>
    </source>
</evidence>
<dbReference type="InterPro" id="IPR028098">
    <property type="entry name" value="Glyco_trans_4-like_N"/>
</dbReference>
<dbReference type="Pfam" id="PF00534">
    <property type="entry name" value="Glycos_transf_1"/>
    <property type="match status" value="1"/>
</dbReference>
<evidence type="ECO:0000313" key="3">
    <source>
        <dbReference type="EMBL" id="MBB6069752.1"/>
    </source>
</evidence>
<evidence type="ECO:0000313" key="4">
    <source>
        <dbReference type="Proteomes" id="UP000582837"/>
    </source>
</evidence>
<keyword evidence="4" id="KW-1185">Reference proteome</keyword>
<dbReference type="SUPFAM" id="SSF53756">
    <property type="entry name" value="UDP-Glycosyltransferase/glycogen phosphorylase"/>
    <property type="match status" value="1"/>
</dbReference>
<gene>
    <name evidence="3" type="ORF">HNQ61_001369</name>
</gene>
<keyword evidence="3" id="KW-0808">Transferase</keyword>
<dbReference type="InterPro" id="IPR001296">
    <property type="entry name" value="Glyco_trans_1"/>
</dbReference>
<dbReference type="Proteomes" id="UP000582837">
    <property type="component" value="Unassembled WGS sequence"/>
</dbReference>